<accession>A0A7U3ZRI1</accession>
<dbReference type="InterPro" id="IPR001584">
    <property type="entry name" value="Integrase_cat-core"/>
</dbReference>
<dbReference type="RefSeq" id="WP_013931219.1">
    <property type="nucleotide sequence ID" value="NC_015704.1"/>
</dbReference>
<dbReference type="NCBIfam" id="NF033546">
    <property type="entry name" value="transpos_IS21"/>
    <property type="match status" value="1"/>
</dbReference>
<organism evidence="3 4">
    <name type="scientific">Runella slithyformis (strain ATCC 29530 / DSM 19594 / LMG 11500 / NCIMB 11436 / LSU 4)</name>
    <dbReference type="NCBI Taxonomy" id="761193"/>
    <lineage>
        <taxon>Bacteria</taxon>
        <taxon>Pseudomonadati</taxon>
        <taxon>Bacteroidota</taxon>
        <taxon>Cytophagia</taxon>
        <taxon>Cytophagales</taxon>
        <taxon>Spirosomataceae</taxon>
        <taxon>Runella</taxon>
    </lineage>
</organism>
<evidence type="ECO:0000313" key="4">
    <source>
        <dbReference type="Proteomes" id="UP000000493"/>
    </source>
</evidence>
<dbReference type="PANTHER" id="PTHR35004:SF8">
    <property type="entry name" value="TRANSPOSASE RV3428C-RELATED"/>
    <property type="match status" value="1"/>
</dbReference>
<sequence>MANKLTQMYQIRRIIQLQIQGISRSEIARTQGLSRNTVRHYLDLFKSYFKDLSEALTWSDEALHRLVSGKPAEPSPKHQTLHERFKNYEQELSRVGVSRQLLWLEYRKEQPDGVQFSQFCNLFRQWQKHQQVVMHLEHKAGEKLFIDFAGSKLYWTDIPTGQSIAAEVFVATLACSQLTYVEAIPSQRKSHFLAALSNALVYFGGVPQAIIPDNLKSAVTKPDRYEPHLNESLEHFAAHYGSCIYPARSGKPRDKSLVEKAVELAYQRIYAPLRNQVFSSLAALNEAILPLLEVHNQALFQGKDYSRRSRFEEVERSALRPLPSEKYQLQSYHTAKVHPDCHVLLSEDRHYYSVPYTLVGQLVKMVYNTETVEIYHNYQRIATHQRMVSKHHYTTLKEHLPAQHQWLMNWSPVFFEQEALKIGMNTHLAIQQLLNRKTYPAQSYKSCAGVLSLAKKVGAQRMENACQRAIAYEGISYTLIKSILDRELDYIPLADETITSPTGIYHENIRGASHYQ</sequence>
<dbReference type="GO" id="GO:0015074">
    <property type="term" value="P:DNA integration"/>
    <property type="evidence" value="ECO:0007669"/>
    <property type="project" value="InterPro"/>
</dbReference>
<evidence type="ECO:0000259" key="2">
    <source>
        <dbReference type="PROSITE" id="PS50994"/>
    </source>
</evidence>
<evidence type="ECO:0000313" key="3">
    <source>
        <dbReference type="EMBL" id="AEI52037.1"/>
    </source>
</evidence>
<reference evidence="4" key="1">
    <citation type="submission" date="2011-06" db="EMBL/GenBank/DDBJ databases">
        <title>The complete genome of plasmid 2 of Runella slithyformis DSM 19594.</title>
        <authorList>
            <consortium name="US DOE Joint Genome Institute (JGI-PGF)"/>
            <person name="Lucas S."/>
            <person name="Han J."/>
            <person name="Lapidus A."/>
            <person name="Bruce D."/>
            <person name="Goodwin L."/>
            <person name="Pitluck S."/>
            <person name="Peters L."/>
            <person name="Kyrpides N."/>
            <person name="Mavromatis K."/>
            <person name="Ivanova N."/>
            <person name="Ovchinnikova G."/>
            <person name="Zhang X."/>
            <person name="Misra M."/>
            <person name="Detter J.C."/>
            <person name="Tapia R."/>
            <person name="Han C."/>
            <person name="Land M."/>
            <person name="Hauser L."/>
            <person name="Markowitz V."/>
            <person name="Cheng J.-F."/>
            <person name="Hugenholtz P."/>
            <person name="Woyke T."/>
            <person name="Wu D."/>
            <person name="Tindall B."/>
            <person name="Faehrich R."/>
            <person name="Brambilla E."/>
            <person name="Klenk H.-P."/>
            <person name="Eisen J.A."/>
        </authorList>
    </citation>
    <scope>NUCLEOTIDE SEQUENCE [LARGE SCALE GENOMIC DNA]</scope>
    <source>
        <strain evidence="4">ATCC 29530 / DSM 19594 / LMG 11500 / NCIMB 11436 / LSU 4</strain>
        <plasmid evidence="4">pRUNSL02</plasmid>
    </source>
</reference>
<evidence type="ECO:0000256" key="1">
    <source>
        <dbReference type="ARBA" id="ARBA00009277"/>
    </source>
</evidence>
<comment type="similarity">
    <text evidence="1">Belongs to the transposase IS21/IS408/IS1162 family.</text>
</comment>
<keyword evidence="3" id="KW-0614">Plasmid</keyword>
<protein>
    <submittedName>
        <fullName evidence="3">Integrase catalytic region</fullName>
    </submittedName>
</protein>
<dbReference type="PROSITE" id="PS50994">
    <property type="entry name" value="INTEGRASE"/>
    <property type="match status" value="1"/>
</dbReference>
<dbReference type="Gene3D" id="3.30.420.10">
    <property type="entry name" value="Ribonuclease H-like superfamily/Ribonuclease H"/>
    <property type="match status" value="1"/>
</dbReference>
<dbReference type="Proteomes" id="UP000000493">
    <property type="component" value="Plasmid pRUNSL02"/>
</dbReference>
<dbReference type="PANTHER" id="PTHR35004">
    <property type="entry name" value="TRANSPOSASE RV3428C-RELATED"/>
    <property type="match status" value="1"/>
</dbReference>
<dbReference type="InterPro" id="IPR036397">
    <property type="entry name" value="RNaseH_sf"/>
</dbReference>
<gene>
    <name evidence="3" type="ordered locus">Runsl_5900</name>
</gene>
<feature type="domain" description="Integrase catalytic" evidence="2">
    <location>
        <begin position="136"/>
        <end position="331"/>
    </location>
</feature>
<reference evidence="3 4" key="2">
    <citation type="journal article" date="2012" name="Stand. Genomic Sci.">
        <title>Complete genome sequence of the aquatic bacterium Runella slithyformis type strain (LSU 4(T)).</title>
        <authorList>
            <person name="Copeland A."/>
            <person name="Zhang X."/>
            <person name="Misra M."/>
            <person name="Lapidus A."/>
            <person name="Nolan M."/>
            <person name="Lucas S."/>
            <person name="Deshpande S."/>
            <person name="Cheng J.F."/>
            <person name="Tapia R."/>
            <person name="Goodwin L.A."/>
            <person name="Pitluck S."/>
            <person name="Liolios K."/>
            <person name="Pagani I."/>
            <person name="Ivanova N."/>
            <person name="Mikhailova N."/>
            <person name="Pati A."/>
            <person name="Chen A."/>
            <person name="Palaniappan K."/>
            <person name="Land M."/>
            <person name="Hauser L."/>
            <person name="Pan C."/>
            <person name="Jeffries C.D."/>
            <person name="Detter J.C."/>
            <person name="Brambilla E.M."/>
            <person name="Rohde M."/>
            <person name="Djao O.D."/>
            <person name="Goker M."/>
            <person name="Sikorski J."/>
            <person name="Tindall B.J."/>
            <person name="Woyke T."/>
            <person name="Bristow J."/>
            <person name="Eisen J.A."/>
            <person name="Markowitz V."/>
            <person name="Hugenholtz P."/>
            <person name="Kyrpides N.C."/>
            <person name="Klenk H.P."/>
            <person name="Mavromatis K."/>
        </authorList>
    </citation>
    <scope>NUCLEOTIDE SEQUENCE [LARGE SCALE GENOMIC DNA]</scope>
    <source>
        <strain evidence="4">ATCC 29530 / DSM 19594 / LMG 11500 / NCIMB 11436 / LSU 4</strain>
    </source>
</reference>
<geneLocation type="plasmid" evidence="3 4">
    <name>pRUNSL02</name>
</geneLocation>
<dbReference type="KEGG" id="rsi:Runsl_5900"/>
<dbReference type="Pfam" id="PF22483">
    <property type="entry name" value="Mu-transpos_C_2"/>
    <property type="match status" value="1"/>
</dbReference>
<dbReference type="GO" id="GO:0003676">
    <property type="term" value="F:nucleic acid binding"/>
    <property type="evidence" value="ECO:0007669"/>
    <property type="project" value="InterPro"/>
</dbReference>
<keyword evidence="4" id="KW-1185">Reference proteome</keyword>
<name>A0A7U3ZRI1_RUNSL</name>
<dbReference type="EMBL" id="CP002861">
    <property type="protein sequence ID" value="AEI52037.1"/>
    <property type="molecule type" value="Genomic_DNA"/>
</dbReference>
<dbReference type="InterPro" id="IPR054353">
    <property type="entry name" value="IstA-like_C"/>
</dbReference>
<dbReference type="AlphaFoldDB" id="A0A7U3ZRI1"/>
<proteinExistence type="inferred from homology"/>